<keyword evidence="1" id="KW-0472">Membrane</keyword>
<proteinExistence type="predicted"/>
<feature type="transmembrane region" description="Helical" evidence="1">
    <location>
        <begin position="12"/>
        <end position="34"/>
    </location>
</feature>
<organism evidence="2 3">
    <name type="scientific">Gordonia rubripertincta</name>
    <name type="common">Rhodococcus corallinus</name>
    <dbReference type="NCBI Taxonomy" id="36822"/>
    <lineage>
        <taxon>Bacteria</taxon>
        <taxon>Bacillati</taxon>
        <taxon>Actinomycetota</taxon>
        <taxon>Actinomycetes</taxon>
        <taxon>Mycobacteriales</taxon>
        <taxon>Gordoniaceae</taxon>
        <taxon>Gordonia</taxon>
    </lineage>
</organism>
<comment type="caution">
    <text evidence="2">The sequence shown here is derived from an EMBL/GenBank/DDBJ whole genome shotgun (WGS) entry which is preliminary data.</text>
</comment>
<feature type="transmembrane region" description="Helical" evidence="1">
    <location>
        <begin position="134"/>
        <end position="151"/>
    </location>
</feature>
<gene>
    <name evidence="2" type="ORF">O4213_04440</name>
</gene>
<dbReference type="RefSeq" id="WP_301569702.1">
    <property type="nucleotide sequence ID" value="NZ_JAPWIE010000001.1"/>
</dbReference>
<dbReference type="Proteomes" id="UP001067235">
    <property type="component" value="Unassembled WGS sequence"/>
</dbReference>
<dbReference type="EMBL" id="JAPWIE010000001">
    <property type="protein sequence ID" value="MCZ4549217.1"/>
    <property type="molecule type" value="Genomic_DNA"/>
</dbReference>
<accession>A0ABT4MU13</accession>
<evidence type="ECO:0000313" key="3">
    <source>
        <dbReference type="Proteomes" id="UP001067235"/>
    </source>
</evidence>
<feature type="transmembrane region" description="Helical" evidence="1">
    <location>
        <begin position="105"/>
        <end position="122"/>
    </location>
</feature>
<keyword evidence="3" id="KW-1185">Reference proteome</keyword>
<protein>
    <submittedName>
        <fullName evidence="2">Uncharacterized protein</fullName>
    </submittedName>
</protein>
<sequence>MSRSRVERFARVGGHISWWVFVVATLFAGGINWWERHSTIAASFADDVGWTMYTPLTGSGYVDVQWEPTYDHWWQSPGIYGFIAFVVVVIAAVIDACVGGRILPGIITAVVPFAALGLFVLATPDAIEGVEPDTIVSMLMVMVAIALREVWMRAGPPARALP</sequence>
<feature type="transmembrane region" description="Helical" evidence="1">
    <location>
        <begin position="79"/>
        <end position="98"/>
    </location>
</feature>
<evidence type="ECO:0000313" key="2">
    <source>
        <dbReference type="EMBL" id="MCZ4549217.1"/>
    </source>
</evidence>
<keyword evidence="1" id="KW-1133">Transmembrane helix</keyword>
<name>A0ABT4MU13_GORRU</name>
<keyword evidence="1" id="KW-0812">Transmembrane</keyword>
<evidence type="ECO:0000256" key="1">
    <source>
        <dbReference type="SAM" id="Phobius"/>
    </source>
</evidence>
<reference evidence="2" key="1">
    <citation type="submission" date="2022-12" db="EMBL/GenBank/DDBJ databases">
        <authorList>
            <person name="Krivoruchko A.V."/>
            <person name="Elkin A."/>
        </authorList>
    </citation>
    <scope>NUCLEOTIDE SEQUENCE</scope>
    <source>
        <strain evidence="2">IEGM 1388</strain>
    </source>
</reference>